<keyword evidence="12 13" id="KW-0472">Membrane</keyword>
<evidence type="ECO:0000256" key="6">
    <source>
        <dbReference type="ARBA" id="ARBA00022723"/>
    </source>
</evidence>
<organism evidence="15 16">
    <name type="scientific">Lodderomyces beijingensis</name>
    <dbReference type="NCBI Taxonomy" id="1775926"/>
    <lineage>
        <taxon>Eukaryota</taxon>
        <taxon>Fungi</taxon>
        <taxon>Dikarya</taxon>
        <taxon>Ascomycota</taxon>
        <taxon>Saccharomycotina</taxon>
        <taxon>Pichiomycetes</taxon>
        <taxon>Debaryomycetaceae</taxon>
        <taxon>Candida/Lodderomyces clade</taxon>
        <taxon>Lodderomyces</taxon>
    </lineage>
</organism>
<dbReference type="SUPFAM" id="SSF56219">
    <property type="entry name" value="DNase I-like"/>
    <property type="match status" value="1"/>
</dbReference>
<dbReference type="RefSeq" id="XP_066828616.1">
    <property type="nucleotide sequence ID" value="XM_066971592.1"/>
</dbReference>
<keyword evidence="9" id="KW-0746">Sphingolipid metabolism</keyword>
<evidence type="ECO:0000256" key="1">
    <source>
        <dbReference type="ARBA" id="ARBA00004141"/>
    </source>
</evidence>
<reference evidence="15 16" key="1">
    <citation type="submission" date="2024-03" db="EMBL/GenBank/DDBJ databases">
        <authorList>
            <person name="Brejova B."/>
        </authorList>
    </citation>
    <scope>NUCLEOTIDE SEQUENCE [LARGE SCALE GENOMIC DNA]</scope>
    <source>
        <strain evidence="15 16">CBS 14171</strain>
    </source>
</reference>
<name>A0ABP0ZH18_9ASCO</name>
<evidence type="ECO:0000256" key="9">
    <source>
        <dbReference type="ARBA" id="ARBA00022919"/>
    </source>
</evidence>
<gene>
    <name evidence="15" type="ORF">LODBEIA_P16780</name>
</gene>
<feature type="domain" description="Endonuclease/exonuclease/phosphatase" evidence="14">
    <location>
        <begin position="20"/>
        <end position="301"/>
    </location>
</feature>
<feature type="transmembrane region" description="Helical" evidence="13">
    <location>
        <begin position="384"/>
        <end position="406"/>
    </location>
</feature>
<evidence type="ECO:0000256" key="12">
    <source>
        <dbReference type="ARBA" id="ARBA00023136"/>
    </source>
</evidence>
<evidence type="ECO:0000313" key="16">
    <source>
        <dbReference type="Proteomes" id="UP001497383"/>
    </source>
</evidence>
<evidence type="ECO:0000256" key="11">
    <source>
        <dbReference type="ARBA" id="ARBA00023098"/>
    </source>
</evidence>
<evidence type="ECO:0000256" key="13">
    <source>
        <dbReference type="SAM" id="Phobius"/>
    </source>
</evidence>
<dbReference type="InterPro" id="IPR005135">
    <property type="entry name" value="Endo/exonuclease/phosphatase"/>
</dbReference>
<dbReference type="GeneID" id="92206874"/>
<dbReference type="Gene3D" id="3.60.10.10">
    <property type="entry name" value="Endonuclease/exonuclease/phosphatase"/>
    <property type="match status" value="1"/>
</dbReference>
<comment type="subcellular location">
    <subcellularLocation>
        <location evidence="1">Membrane</location>
        <topology evidence="1">Multi-pass membrane protein</topology>
    </subcellularLocation>
</comment>
<dbReference type="InterPro" id="IPR038772">
    <property type="entry name" value="Sph/SMPD2-like"/>
</dbReference>
<comment type="similarity">
    <text evidence="4">Belongs to the neutral sphingomyelinase family.</text>
</comment>
<evidence type="ECO:0000256" key="3">
    <source>
        <dbReference type="ARBA" id="ARBA00004991"/>
    </source>
</evidence>
<evidence type="ECO:0000256" key="10">
    <source>
        <dbReference type="ARBA" id="ARBA00022989"/>
    </source>
</evidence>
<keyword evidence="5 13" id="KW-0812">Transmembrane</keyword>
<comment type="pathway">
    <text evidence="3">Sphingolipid metabolism.</text>
</comment>
<comment type="pathway">
    <text evidence="2">Lipid metabolism; sphingolipid metabolism.</text>
</comment>
<dbReference type="Pfam" id="PF03372">
    <property type="entry name" value="Exo_endo_phos"/>
    <property type="match status" value="1"/>
</dbReference>
<proteinExistence type="inferred from homology"/>
<feature type="transmembrane region" description="Helical" evidence="13">
    <location>
        <begin position="358"/>
        <end position="378"/>
    </location>
</feature>
<keyword evidence="8" id="KW-0460">Magnesium</keyword>
<keyword evidence="11" id="KW-0443">Lipid metabolism</keyword>
<keyword evidence="7" id="KW-0378">Hydrolase</keyword>
<keyword evidence="6" id="KW-0479">Metal-binding</keyword>
<evidence type="ECO:0000256" key="8">
    <source>
        <dbReference type="ARBA" id="ARBA00022842"/>
    </source>
</evidence>
<dbReference type="InterPro" id="IPR036691">
    <property type="entry name" value="Endo/exonu/phosph_ase_sf"/>
</dbReference>
<evidence type="ECO:0000313" key="15">
    <source>
        <dbReference type="EMBL" id="CAK9437300.1"/>
    </source>
</evidence>
<evidence type="ECO:0000259" key="14">
    <source>
        <dbReference type="Pfam" id="PF03372"/>
    </source>
</evidence>
<accession>A0ABP0ZH18</accession>
<dbReference type="Proteomes" id="UP001497383">
    <property type="component" value="Chromosome 2"/>
</dbReference>
<evidence type="ECO:0000256" key="5">
    <source>
        <dbReference type="ARBA" id="ARBA00022692"/>
    </source>
</evidence>
<sequence length="460" mass="52785">MSNFLKREKPRGEKQSVRLLTFNTWGLKFISKHRRERLQAIADELANPTTPDNDYDIIALQEIWCEEDWEYLSHVCRKRYRYRRSFKSGIITGPGLAILSKIPIVETFLYRFPINGRSSAFFRGDWYVGKSIAVTMFQSHDEGSLPIALLNSHMHAPYGHGDASYSCHRACQAWDFAKLVRMLKKAGYAVMQVGDLNSKPESLPYKIFTVEGGLTDSWNVLHRDRLIPNEDIAKLTVEDQIKLAGVTCNSRLNTWRKERAMSEACRLDYALIDANNITPVKAEVKFTHLLPHPLLCSYSDHFAYNVEVLVNSVDELVTPEPNHNLEDRETVYKELLAEIKGYRTYTIPFQAAWRKASFIFALLIVIGMHIGIIFVANIAGWLSIIFLLITTLVIIAGMLNGMIWYFGVRSESRALQEVQMEVEDAYTHVRQYTNPRNVAPSSRNSKYIPRVQVEEEPLTE</sequence>
<dbReference type="PANTHER" id="PTHR16320">
    <property type="entry name" value="SPHINGOMYELINASE FAMILY MEMBER"/>
    <property type="match status" value="1"/>
</dbReference>
<evidence type="ECO:0000256" key="2">
    <source>
        <dbReference type="ARBA" id="ARBA00004760"/>
    </source>
</evidence>
<evidence type="ECO:0000256" key="7">
    <source>
        <dbReference type="ARBA" id="ARBA00022801"/>
    </source>
</evidence>
<evidence type="ECO:0000256" key="4">
    <source>
        <dbReference type="ARBA" id="ARBA00006335"/>
    </source>
</evidence>
<dbReference type="PANTHER" id="PTHR16320:SF24">
    <property type="entry name" value="PHOSPHODIESTERASE, PUTATIVE-RELATED"/>
    <property type="match status" value="1"/>
</dbReference>
<protein>
    <recommendedName>
        <fullName evidence="14">Endonuclease/exonuclease/phosphatase domain-containing protein</fullName>
    </recommendedName>
</protein>
<keyword evidence="16" id="KW-1185">Reference proteome</keyword>
<keyword evidence="10 13" id="KW-1133">Transmembrane helix</keyword>
<dbReference type="EMBL" id="OZ022406">
    <property type="protein sequence ID" value="CAK9437300.1"/>
    <property type="molecule type" value="Genomic_DNA"/>
</dbReference>